<dbReference type="RefSeq" id="WP_191801728.1">
    <property type="nucleotide sequence ID" value="NZ_JACSQL010000007.1"/>
</dbReference>
<gene>
    <name evidence="1" type="ORF">H9647_15970</name>
</gene>
<sequence>MLRQKNFQIANSMGKIEVCDLFSKNKHFVYVKKGTRSATLSHLFAQGSVSMTLLKDSTEYRSYVIRQVEDNVSNTNF</sequence>
<dbReference type="EMBL" id="JACSQL010000007">
    <property type="protein sequence ID" value="MBD7969562.1"/>
    <property type="molecule type" value="Genomic_DNA"/>
</dbReference>
<reference evidence="1 2" key="1">
    <citation type="submission" date="2020-08" db="EMBL/GenBank/DDBJ databases">
        <title>A Genomic Blueprint of the Chicken Gut Microbiome.</title>
        <authorList>
            <person name="Gilroy R."/>
            <person name="Ravi A."/>
            <person name="Getino M."/>
            <person name="Pursley I."/>
            <person name="Horton D.L."/>
            <person name="Alikhan N.-F."/>
            <person name="Baker D."/>
            <person name="Gharbi K."/>
            <person name="Hall N."/>
            <person name="Watson M."/>
            <person name="Adriaenssens E.M."/>
            <person name="Foster-Nyarko E."/>
            <person name="Jarju S."/>
            <person name="Secka A."/>
            <person name="Antonio M."/>
            <person name="Oren A."/>
            <person name="Chaudhuri R."/>
            <person name="La Ragione R.M."/>
            <person name="Hildebrand F."/>
            <person name="Pallen M.J."/>
        </authorList>
    </citation>
    <scope>NUCLEOTIDE SEQUENCE [LARGE SCALE GENOMIC DNA]</scope>
    <source>
        <strain evidence="1 2">Sa2BVA9</strain>
    </source>
</reference>
<keyword evidence="2" id="KW-1185">Reference proteome</keyword>
<dbReference type="InterPro" id="IPR026487">
    <property type="entry name" value="CHP04141"/>
</dbReference>
<proteinExistence type="predicted"/>
<name>A0ABR8T1B5_9BACL</name>
<evidence type="ECO:0000313" key="1">
    <source>
        <dbReference type="EMBL" id="MBD7969562.1"/>
    </source>
</evidence>
<protein>
    <submittedName>
        <fullName evidence="1">TIGR04141 family sporadically distributed protein</fullName>
    </submittedName>
</protein>
<evidence type="ECO:0000313" key="2">
    <source>
        <dbReference type="Proteomes" id="UP000608071"/>
    </source>
</evidence>
<comment type="caution">
    <text evidence="1">The sequence shown here is derived from an EMBL/GenBank/DDBJ whole genome shotgun (WGS) entry which is preliminary data.</text>
</comment>
<dbReference type="NCBIfam" id="TIGR04141">
    <property type="entry name" value="TIGR04141 family sporadically distributed protein"/>
    <property type="match status" value="1"/>
</dbReference>
<dbReference type="Proteomes" id="UP000608071">
    <property type="component" value="Unassembled WGS sequence"/>
</dbReference>
<accession>A0ABR8T1B5</accession>
<organism evidence="1 2">
    <name type="scientific">Paenibacillus gallinarum</name>
    <dbReference type="NCBI Taxonomy" id="2762232"/>
    <lineage>
        <taxon>Bacteria</taxon>
        <taxon>Bacillati</taxon>
        <taxon>Bacillota</taxon>
        <taxon>Bacilli</taxon>
        <taxon>Bacillales</taxon>
        <taxon>Paenibacillaceae</taxon>
        <taxon>Paenibacillus</taxon>
    </lineage>
</organism>
<dbReference type="Pfam" id="PF19614">
    <property type="entry name" value="DUF6119"/>
    <property type="match status" value="1"/>
</dbReference>